<keyword evidence="2" id="KW-1185">Reference proteome</keyword>
<dbReference type="Proteomes" id="UP001501508">
    <property type="component" value="Unassembled WGS sequence"/>
</dbReference>
<dbReference type="Gene3D" id="2.130.10.10">
    <property type="entry name" value="YVTN repeat-like/Quinoprotein amine dehydrogenase"/>
    <property type="match status" value="2"/>
</dbReference>
<accession>A0ABP8LPG2</accession>
<evidence type="ECO:0000313" key="1">
    <source>
        <dbReference type="EMBL" id="GAA4432841.1"/>
    </source>
</evidence>
<proteinExistence type="predicted"/>
<comment type="caution">
    <text evidence="1">The sequence shown here is derived from an EMBL/GenBank/DDBJ whole genome shotgun (WGS) entry which is preliminary data.</text>
</comment>
<dbReference type="EMBL" id="BAABEY010000002">
    <property type="protein sequence ID" value="GAA4432841.1"/>
    <property type="molecule type" value="Genomic_DNA"/>
</dbReference>
<gene>
    <name evidence="1" type="ORF">GCM10023091_05570</name>
</gene>
<reference evidence="2" key="1">
    <citation type="journal article" date="2019" name="Int. J. Syst. Evol. Microbiol.">
        <title>The Global Catalogue of Microorganisms (GCM) 10K type strain sequencing project: providing services to taxonomists for standard genome sequencing and annotation.</title>
        <authorList>
            <consortium name="The Broad Institute Genomics Platform"/>
            <consortium name="The Broad Institute Genome Sequencing Center for Infectious Disease"/>
            <person name="Wu L."/>
            <person name="Ma J."/>
        </authorList>
    </citation>
    <scope>NUCLEOTIDE SEQUENCE [LARGE SCALE GENOMIC DNA]</scope>
    <source>
        <strain evidence="2">JCM 31920</strain>
    </source>
</reference>
<dbReference type="InterPro" id="IPR006311">
    <property type="entry name" value="TAT_signal"/>
</dbReference>
<name>A0ABP8LPG2_9BACT</name>
<evidence type="ECO:0000313" key="2">
    <source>
        <dbReference type="Proteomes" id="UP001501508"/>
    </source>
</evidence>
<dbReference type="InterPro" id="IPR011044">
    <property type="entry name" value="Quino_amine_DH_bsu"/>
</dbReference>
<dbReference type="PROSITE" id="PS51318">
    <property type="entry name" value="TAT"/>
    <property type="match status" value="1"/>
</dbReference>
<dbReference type="InterPro" id="IPR015943">
    <property type="entry name" value="WD40/YVTN_repeat-like_dom_sf"/>
</dbReference>
<dbReference type="SUPFAM" id="SSF63829">
    <property type="entry name" value="Calcium-dependent phosphotriesterase"/>
    <property type="match status" value="1"/>
</dbReference>
<sequence>MKKETSISRRDFLLKNAALGVGIGLAPGLASATGRLFTSKGQFTDHGVASPIGQHRGVVATTGRNGKDVVLLWLFDHRGGYALLMIDAETGKSEQFEMPFTPGDAPYASILSGQNKLYTLFKGQFVEFDPVEGAFTFSHATQGAAMSLTEDDKGTIWAVSYPGCGLTSFEPQSRKFTDYGVVNKENWQQYPRYIAADDKGWVYLAVGYTASQIICFDPSTAKTHSILAEGERKQGLAYLYRDQDGSVYGKALESDKDGWVALYDGKVRRVERSPQQPVPYISGSQALFHKDFKSGKQVKKLDLVTNTLTISDPVAGGDKELKFSYTSDGAIVMGVALGPDKTICGGTAFPMRQFSFNPANGEWKNYDAYGQFNTVESDGKHLYVGGYPGGFLLRWDPSRPHKKTGKVQEPGNPAYLGESKPDVYRPFKILIHPERETVLFSGGPAYGVTGGGLVIWDKKTEKMEVVPDENLILNHSIMTMLALKHDLLLAGTSTTPGSGGEKKAHEATLFILDEKSRKVVWQEPVIPGVQGYNDLFRLKNGNIAGFADAQHFFIWNPEDRKLVKQVNIDKELGLGKTVLEQGPRIFVKGDRNNVYILLRKGVARLDTKTYAIELLAESPQPIRAGGTYHDGKVYFVCDSHLWSYGV</sequence>
<organism evidence="1 2">
    <name type="scientific">Ravibacter arvi</name>
    <dbReference type="NCBI Taxonomy" id="2051041"/>
    <lineage>
        <taxon>Bacteria</taxon>
        <taxon>Pseudomonadati</taxon>
        <taxon>Bacteroidota</taxon>
        <taxon>Cytophagia</taxon>
        <taxon>Cytophagales</taxon>
        <taxon>Spirosomataceae</taxon>
        <taxon>Ravibacter</taxon>
    </lineage>
</organism>
<dbReference type="RefSeq" id="WP_345026513.1">
    <property type="nucleotide sequence ID" value="NZ_BAABEY010000002.1"/>
</dbReference>
<protein>
    <submittedName>
        <fullName evidence="1">Uncharacterized protein</fullName>
    </submittedName>
</protein>
<dbReference type="SUPFAM" id="SSF50969">
    <property type="entry name" value="YVTN repeat-like/Quinoprotein amine dehydrogenase"/>
    <property type="match status" value="1"/>
</dbReference>